<protein>
    <recommendedName>
        <fullName evidence="4">Peptidase C-terminal archaeal/bacterial domain-containing protein</fullName>
    </recommendedName>
</protein>
<gene>
    <name evidence="2" type="ORF">D0435_10765</name>
</gene>
<reference evidence="2 3" key="1">
    <citation type="submission" date="2018-08" db="EMBL/GenBank/DDBJ databases">
        <title>Murine metabolic-syndrome-specific gut microbial biobank.</title>
        <authorList>
            <person name="Liu C."/>
        </authorList>
    </citation>
    <scope>NUCLEOTIDE SEQUENCE [LARGE SCALE GENOMIC DNA]</scope>
    <source>
        <strain evidence="2 3">28</strain>
    </source>
</reference>
<dbReference type="RefSeq" id="WP_160202421.1">
    <property type="nucleotide sequence ID" value="NZ_QXWK01000020.1"/>
</dbReference>
<comment type="caution">
    <text evidence="2">The sequence shown here is derived from an EMBL/GenBank/DDBJ whole genome shotgun (WGS) entry which is preliminary data.</text>
</comment>
<name>A0A845QL25_9FIRM</name>
<evidence type="ECO:0000256" key="1">
    <source>
        <dbReference type="SAM" id="SignalP"/>
    </source>
</evidence>
<organism evidence="2 3">
    <name type="scientific">Anaerotruncus colihominis</name>
    <dbReference type="NCBI Taxonomy" id="169435"/>
    <lineage>
        <taxon>Bacteria</taxon>
        <taxon>Bacillati</taxon>
        <taxon>Bacillota</taxon>
        <taxon>Clostridia</taxon>
        <taxon>Eubacteriales</taxon>
        <taxon>Oscillospiraceae</taxon>
        <taxon>Anaerotruncus</taxon>
    </lineage>
</organism>
<keyword evidence="1" id="KW-0732">Signal</keyword>
<sequence>MRKSKLISLTLALALVLSTVFAGTESVFADTVTLPEGNITLQGAPFQDAAKFKAADDTTELTPVVAQNLNTVADKDLNMYTTTEYTSQAIYYAVEIPKAGNFIFDILSVGDTNVYLYEDLNDSYIDARRIAAAETTDDVQTFSVQVKKAGTYYLVFEAAYGSAQSAFTVTYAPTKTTTSSSTLKSNKDFYASVSGSGYRYYKVTTVGNRKLTISFPWGDGTNSKYKVKIMDSKKKKTLSGVTTVSSSIDYTTFGAVPKGTYYVAVSTATDSCYSIKVKQTKVTENSGSSKSKAKSISKGGKKKGLVTATQSKTSADWYKIKVNSNQAVNLDVYTETGGSGGIKITVYSGSKSMGSSEFYNGSSPDSYSGRLELYTTINGVHMGYLQKGTYYIKVTKYGSGNGYYEIQWK</sequence>
<feature type="signal peptide" evidence="1">
    <location>
        <begin position="1"/>
        <end position="22"/>
    </location>
</feature>
<evidence type="ECO:0000313" key="3">
    <source>
        <dbReference type="Proteomes" id="UP000446866"/>
    </source>
</evidence>
<dbReference type="AlphaFoldDB" id="A0A845QL25"/>
<evidence type="ECO:0000313" key="2">
    <source>
        <dbReference type="EMBL" id="NBH62134.1"/>
    </source>
</evidence>
<dbReference type="EMBL" id="QXWK01000020">
    <property type="protein sequence ID" value="NBH62134.1"/>
    <property type="molecule type" value="Genomic_DNA"/>
</dbReference>
<feature type="chain" id="PRO_5038393257" description="Peptidase C-terminal archaeal/bacterial domain-containing protein" evidence="1">
    <location>
        <begin position="23"/>
        <end position="409"/>
    </location>
</feature>
<keyword evidence="3" id="KW-1185">Reference proteome</keyword>
<dbReference type="Proteomes" id="UP000446866">
    <property type="component" value="Unassembled WGS sequence"/>
</dbReference>
<proteinExistence type="predicted"/>
<dbReference type="Gene3D" id="2.60.120.380">
    <property type="match status" value="2"/>
</dbReference>
<evidence type="ECO:0008006" key="4">
    <source>
        <dbReference type="Google" id="ProtNLM"/>
    </source>
</evidence>
<accession>A0A845QL25</accession>